<dbReference type="AlphaFoldDB" id="A0A1A8YWT3"/>
<dbReference type="EMBL" id="FLRE01000113">
    <property type="protein sequence ID" value="SBT36063.1"/>
    <property type="molecule type" value="Genomic_DNA"/>
</dbReference>
<accession>A0A1A8YWT3</accession>
<reference evidence="3" key="2">
    <citation type="submission" date="2016-05" db="EMBL/GenBank/DDBJ databases">
        <authorList>
            <person name="Lavstsen T."/>
            <person name="Jespersen J.S."/>
        </authorList>
    </citation>
    <scope>NUCLEOTIDE SEQUENCE [LARGE SCALE GENOMIC DNA]</scope>
</reference>
<dbReference type="InterPro" id="IPR003409">
    <property type="entry name" value="MORN"/>
</dbReference>
<dbReference type="Pfam" id="PF02493">
    <property type="entry name" value="MORN"/>
    <property type="match status" value="2"/>
</dbReference>
<keyword evidence="1" id="KW-0677">Repeat</keyword>
<dbReference type="Proteomes" id="UP000078555">
    <property type="component" value="Unassembled WGS sequence"/>
</dbReference>
<gene>
    <name evidence="2" type="ORF">POVWA1_028340</name>
    <name evidence="3" type="ORF">POVWA2_028190</name>
</gene>
<dbReference type="SUPFAM" id="SSF82185">
    <property type="entry name" value="Histone H3 K4-specific methyltransferase SET7/9 N-terminal domain"/>
    <property type="match status" value="1"/>
</dbReference>
<dbReference type="Proteomes" id="UP000078550">
    <property type="component" value="Unassembled WGS sequence"/>
</dbReference>
<proteinExistence type="predicted"/>
<reference evidence="4 5" key="1">
    <citation type="submission" date="2016-05" db="EMBL/GenBank/DDBJ databases">
        <authorList>
            <person name="Naeem Raeece"/>
        </authorList>
    </citation>
    <scope>NUCLEOTIDE SEQUENCE [LARGE SCALE GENOMIC DNA]</scope>
</reference>
<protein>
    <submittedName>
        <fullName evidence="3">Uncharacterized protein</fullName>
    </submittedName>
</protein>
<evidence type="ECO:0000313" key="2">
    <source>
        <dbReference type="EMBL" id="SBT35613.1"/>
    </source>
</evidence>
<organism evidence="3 4">
    <name type="scientific">Plasmodium ovale wallikeri</name>
    <dbReference type="NCBI Taxonomy" id="864142"/>
    <lineage>
        <taxon>Eukaryota</taxon>
        <taxon>Sar</taxon>
        <taxon>Alveolata</taxon>
        <taxon>Apicomplexa</taxon>
        <taxon>Aconoidasida</taxon>
        <taxon>Haemosporida</taxon>
        <taxon>Plasmodiidae</taxon>
        <taxon>Plasmodium</taxon>
        <taxon>Plasmodium (Plasmodium)</taxon>
    </lineage>
</organism>
<name>A0A1A8YWT3_PLAOA</name>
<dbReference type="EMBL" id="FLRD01000084">
    <property type="protein sequence ID" value="SBT35613.1"/>
    <property type="molecule type" value="Genomic_DNA"/>
</dbReference>
<evidence type="ECO:0000313" key="5">
    <source>
        <dbReference type="Proteomes" id="UP000078555"/>
    </source>
</evidence>
<sequence length="637" mass="75160">MCEDVLRGVFYRDCSLYVGEYILSSDRPKETLFPLNKDELGKKRNDLQSAISKEKVEKKVNRLTKREEIEKENKEQNVDLPERDIIFQGKGKYIKQDEIFAGVFQNNQYRNGIWVKYKNMHNLFFYMNIYNEMDGKKDLATGENSENFTNFLYVPLKEVNIYIGEFDNNMFNGFGLYFFHPFLYVGYFVNNLMNGYGYIFYISSVSERKEEGLSSKNNTTSSNSMFDFLFAQSRERKTDMNEGVVKRDSIDEKTFWKDGKDTKCFEKQTRGDVTKKNLLLSVYEKLERIVNGRDEFDRREETKAFPQIGESEKGETSWKDITSAKDVDKGKGTFPEKDVVLANLVHKIEEDMYKNVKLQVKRKKRMKKIKRFFEKNEKENLFDILKYICYDNIFVEGYFYNGTFSSNVNKQELNKKRFIKMYKNSIVDKIDDIKNNILRGMIHDDLKINEHNTLYILNKRKKDPNIEGDNDTSRDAKQEYSPNDITTWNTHIKEDTPCESFKGVIDLTMLKYIFELTNECYIEYSVEVVTDKKILKYMNMYKALNIPEEENNLNRATLHLNGYHQLVVLNVKSKGETSFDLTTSKCNITNVSKIKMFLISSDKSSLIKYNTFFLCYVFAYTTNIDRKNKVKAKKKRN</sequence>
<evidence type="ECO:0000313" key="3">
    <source>
        <dbReference type="EMBL" id="SBT36063.1"/>
    </source>
</evidence>
<evidence type="ECO:0000256" key="1">
    <source>
        <dbReference type="ARBA" id="ARBA00022737"/>
    </source>
</evidence>
<evidence type="ECO:0000313" key="4">
    <source>
        <dbReference type="Proteomes" id="UP000078550"/>
    </source>
</evidence>
<keyword evidence="5" id="KW-1185">Reference proteome</keyword>